<proteinExistence type="predicted"/>
<organism evidence="1 2">
    <name type="scientific">Roseovarius litorisediminis</name>
    <dbReference type="NCBI Taxonomy" id="1312363"/>
    <lineage>
        <taxon>Bacteria</taxon>
        <taxon>Pseudomonadati</taxon>
        <taxon>Pseudomonadota</taxon>
        <taxon>Alphaproteobacteria</taxon>
        <taxon>Rhodobacterales</taxon>
        <taxon>Roseobacteraceae</taxon>
        <taxon>Roseovarius</taxon>
    </lineage>
</organism>
<sequence length="148" mass="16736">MSVLGKRRVIRHTVVQIKAAEPAIREVQMHLFTKSSLGSDTEAIADQQHADQQFGIDGGAARVAVELRKMRADAAKIDEPVDGAQQVILWDMILKRELVEQRRLRFLPRSHHRRSSPSITGIESAVQTSIKEEFFNKISPKRSNKDQV</sequence>
<accession>A0A1Y5R5D6</accession>
<name>A0A1Y5R5D6_9RHOB</name>
<evidence type="ECO:0000313" key="1">
    <source>
        <dbReference type="EMBL" id="SLN09500.1"/>
    </source>
</evidence>
<dbReference type="EMBL" id="FWFL01000001">
    <property type="protein sequence ID" value="SLN09500.1"/>
    <property type="molecule type" value="Genomic_DNA"/>
</dbReference>
<reference evidence="1 2" key="1">
    <citation type="submission" date="2017-03" db="EMBL/GenBank/DDBJ databases">
        <authorList>
            <person name="Afonso C.L."/>
            <person name="Miller P.J."/>
            <person name="Scott M.A."/>
            <person name="Spackman E."/>
            <person name="Goraichik I."/>
            <person name="Dimitrov K.M."/>
            <person name="Suarez D.L."/>
            <person name="Swayne D.E."/>
        </authorList>
    </citation>
    <scope>NUCLEOTIDE SEQUENCE [LARGE SCALE GENOMIC DNA]</scope>
    <source>
        <strain evidence="1 2">CECT 8287</strain>
    </source>
</reference>
<dbReference type="Proteomes" id="UP000193827">
    <property type="component" value="Unassembled WGS sequence"/>
</dbReference>
<keyword evidence="2" id="KW-1185">Reference proteome</keyword>
<gene>
    <name evidence="1" type="ORF">PEL8287_00001</name>
</gene>
<protein>
    <submittedName>
        <fullName evidence="1">Uncharacterized protein</fullName>
    </submittedName>
</protein>
<dbReference type="AlphaFoldDB" id="A0A1Y5R5D6"/>
<evidence type="ECO:0000313" key="2">
    <source>
        <dbReference type="Proteomes" id="UP000193827"/>
    </source>
</evidence>